<protein>
    <recommendedName>
        <fullName evidence="3">Pathogenicity locus</fullName>
    </recommendedName>
</protein>
<dbReference type="InterPro" id="IPR021725">
    <property type="entry name" value="Cdd1"/>
</dbReference>
<reference evidence="1" key="2">
    <citation type="submission" date="2020-09" db="EMBL/GenBank/DDBJ databases">
        <authorList>
            <person name="Sun Q."/>
            <person name="Zhou Y."/>
        </authorList>
    </citation>
    <scope>NUCLEOTIDE SEQUENCE</scope>
    <source>
        <strain evidence="1">CGMCC 1.12360</strain>
    </source>
</reference>
<proteinExistence type="predicted"/>
<evidence type="ECO:0000313" key="2">
    <source>
        <dbReference type="Proteomes" id="UP000602050"/>
    </source>
</evidence>
<comment type="caution">
    <text evidence="1">The sequence shown here is derived from an EMBL/GenBank/DDBJ whole genome shotgun (WGS) entry which is preliminary data.</text>
</comment>
<dbReference type="AlphaFoldDB" id="A0A8J2TSD4"/>
<dbReference type="Proteomes" id="UP000602050">
    <property type="component" value="Unassembled WGS sequence"/>
</dbReference>
<dbReference type="Pfam" id="PF11731">
    <property type="entry name" value="Cdd1"/>
    <property type="match status" value="1"/>
</dbReference>
<name>A0A8J2TSD4_9BACI</name>
<dbReference type="EMBL" id="BMEV01000098">
    <property type="protein sequence ID" value="GFZ90238.1"/>
    <property type="molecule type" value="Genomic_DNA"/>
</dbReference>
<gene>
    <name evidence="1" type="ORF">GCM10010978_31680</name>
</gene>
<evidence type="ECO:0000313" key="1">
    <source>
        <dbReference type="EMBL" id="GFZ90238.1"/>
    </source>
</evidence>
<organism evidence="1 2">
    <name type="scientific">Compostibacillus humi</name>
    <dbReference type="NCBI Taxonomy" id="1245525"/>
    <lineage>
        <taxon>Bacteria</taxon>
        <taxon>Bacillati</taxon>
        <taxon>Bacillota</taxon>
        <taxon>Bacilli</taxon>
        <taxon>Bacillales</taxon>
        <taxon>Bacillaceae</taxon>
        <taxon>Compostibacillus</taxon>
    </lineage>
</organism>
<accession>A0A8J2TSD4</accession>
<reference evidence="1" key="1">
    <citation type="journal article" date="2014" name="Int. J. Syst. Evol. Microbiol.">
        <title>Complete genome sequence of Corynebacterium casei LMG S-19264T (=DSM 44701T), isolated from a smear-ripened cheese.</title>
        <authorList>
            <consortium name="US DOE Joint Genome Institute (JGI-PGF)"/>
            <person name="Walter F."/>
            <person name="Albersmeier A."/>
            <person name="Kalinowski J."/>
            <person name="Ruckert C."/>
        </authorList>
    </citation>
    <scope>NUCLEOTIDE SEQUENCE</scope>
    <source>
        <strain evidence="1">CGMCC 1.12360</strain>
    </source>
</reference>
<evidence type="ECO:0008006" key="3">
    <source>
        <dbReference type="Google" id="ProtNLM"/>
    </source>
</evidence>
<keyword evidence="2" id="KW-1185">Reference proteome</keyword>
<sequence length="151" mass="17670">MSTMKNPKLSLTEQERVSLRKAKVKLREIHQMEVHNLAEVLGVSRDRAKEIKALAVFQQVPSIGYKLAEKLVNILHIYSLEEIKDRNGAELLDELEKRMGAWTDPCVEDQLRCIIHFSNHPNSSKSWFDFTEERKEYRKQYGYPDSRPKKA</sequence>